<dbReference type="PANTHER" id="PTHR30487">
    <property type="entry name" value="TYPE 4 PREPILIN-LIKE PROTEINS LEADER PEPTIDE-PROCESSING ENZYME"/>
    <property type="match status" value="1"/>
</dbReference>
<dbReference type="GO" id="GO:0005886">
    <property type="term" value="C:plasma membrane"/>
    <property type="evidence" value="ECO:0007669"/>
    <property type="project" value="TreeGrafter"/>
</dbReference>
<dbReference type="InterPro" id="IPR000045">
    <property type="entry name" value="Prepilin_IV_endopep_pep"/>
</dbReference>
<keyword evidence="2" id="KW-1133">Transmembrane helix</keyword>
<gene>
    <name evidence="4" type="ORF">IX83_01580</name>
</gene>
<feature type="transmembrane region" description="Helical" evidence="2">
    <location>
        <begin position="166"/>
        <end position="184"/>
    </location>
</feature>
<organism evidence="4 5">
    <name type="scientific">Basilea psittacipulmonis DSM 24701</name>
    <dbReference type="NCBI Taxonomy" id="1072685"/>
    <lineage>
        <taxon>Bacteria</taxon>
        <taxon>Pseudomonadati</taxon>
        <taxon>Pseudomonadota</taxon>
        <taxon>Betaproteobacteria</taxon>
        <taxon>Burkholderiales</taxon>
        <taxon>Alcaligenaceae</taxon>
        <taxon>Basilea</taxon>
    </lineage>
</organism>
<dbReference type="Pfam" id="PF01478">
    <property type="entry name" value="Peptidase_A24"/>
    <property type="match status" value="1"/>
</dbReference>
<name>A0A077DDE2_9BURK</name>
<dbReference type="PANTHER" id="PTHR30487:SF0">
    <property type="entry name" value="PREPILIN LEADER PEPTIDASE_N-METHYLTRANSFERASE-RELATED"/>
    <property type="match status" value="1"/>
</dbReference>
<reference evidence="4 5" key="1">
    <citation type="journal article" date="2014" name="BMC Genomics">
        <title>A genomic perspective on a new bacterial genus and species from the Alcaligenaceae family, Basilea psittacipulmonis.</title>
        <authorList>
            <person name="Whiteson K.L."/>
            <person name="Hernandez D."/>
            <person name="Lazarevic V."/>
            <person name="Gaia N."/>
            <person name="Farinelli L."/>
            <person name="Francois P."/>
            <person name="Pilo P."/>
            <person name="Frey J."/>
            <person name="Schrenzel J."/>
        </authorList>
    </citation>
    <scope>NUCLEOTIDE SEQUENCE [LARGE SCALE GENOMIC DNA]</scope>
    <source>
        <strain evidence="4 5">DSM 24701</strain>
    </source>
</reference>
<keyword evidence="2" id="KW-0472">Membrane</keyword>
<sequence length="185" mass="21198">MLTLIFFLMAFCCFLFLLPKLPYSSLPIWAWLGLPIFFIIAYFLHLPASDQILVSFLYILSLIDIQYAKLPNLYTMGLLWLGLLLKSYNPSVYLFPHLLCCSILYLSLNLINLILFKQKKKIAIGGGDIKLLCAISLWLAPHQLINVFIFCSLLSLLYSLCFRTSYIRLGPFIAAPTLCIYFFSS</sequence>
<feature type="transmembrane region" description="Helical" evidence="2">
    <location>
        <begin position="29"/>
        <end position="46"/>
    </location>
</feature>
<dbReference type="GO" id="GO:0006465">
    <property type="term" value="P:signal peptide processing"/>
    <property type="evidence" value="ECO:0007669"/>
    <property type="project" value="TreeGrafter"/>
</dbReference>
<keyword evidence="5" id="KW-1185">Reference proteome</keyword>
<feature type="domain" description="Prepilin type IV endopeptidase peptidase" evidence="3">
    <location>
        <begin position="52"/>
        <end position="160"/>
    </location>
</feature>
<keyword evidence="2" id="KW-0812">Transmembrane</keyword>
<dbReference type="EMBL" id="CP009238">
    <property type="protein sequence ID" value="AIL32176.1"/>
    <property type="molecule type" value="Genomic_DNA"/>
</dbReference>
<evidence type="ECO:0000313" key="4">
    <source>
        <dbReference type="EMBL" id="AIL32176.1"/>
    </source>
</evidence>
<dbReference type="AlphaFoldDB" id="A0A077DDE2"/>
<dbReference type="KEGG" id="bpsi:IX83_01580"/>
<dbReference type="MEROPS" id="A24.019"/>
<protein>
    <recommendedName>
        <fullName evidence="3">Prepilin type IV endopeptidase peptidase domain-containing protein</fullName>
    </recommendedName>
</protein>
<feature type="transmembrane region" description="Helical" evidence="2">
    <location>
        <begin position="137"/>
        <end position="160"/>
    </location>
</feature>
<feature type="transmembrane region" description="Helical" evidence="2">
    <location>
        <begin position="53"/>
        <end position="74"/>
    </location>
</feature>
<dbReference type="GO" id="GO:0004190">
    <property type="term" value="F:aspartic-type endopeptidase activity"/>
    <property type="evidence" value="ECO:0007669"/>
    <property type="project" value="InterPro"/>
</dbReference>
<dbReference type="Gene3D" id="1.20.120.1220">
    <property type="match status" value="1"/>
</dbReference>
<evidence type="ECO:0000259" key="3">
    <source>
        <dbReference type="Pfam" id="PF01478"/>
    </source>
</evidence>
<comment type="similarity">
    <text evidence="1">Belongs to the peptidase A24 family.</text>
</comment>
<proteinExistence type="inferred from homology"/>
<dbReference type="HOGENOM" id="CLU_1458576_0_0_4"/>
<evidence type="ECO:0000256" key="1">
    <source>
        <dbReference type="ARBA" id="ARBA00005801"/>
    </source>
</evidence>
<evidence type="ECO:0000313" key="5">
    <source>
        <dbReference type="Proteomes" id="UP000028945"/>
    </source>
</evidence>
<accession>A0A077DDE2</accession>
<dbReference type="InterPro" id="IPR050882">
    <property type="entry name" value="Prepilin_peptidase/N-MTase"/>
</dbReference>
<feature type="transmembrane region" description="Helical" evidence="2">
    <location>
        <begin position="94"/>
        <end position="116"/>
    </location>
</feature>
<evidence type="ECO:0000256" key="2">
    <source>
        <dbReference type="SAM" id="Phobius"/>
    </source>
</evidence>
<dbReference type="STRING" id="1072685.IX83_01580"/>
<dbReference type="Proteomes" id="UP000028945">
    <property type="component" value="Chromosome"/>
</dbReference>